<dbReference type="PANTHER" id="PTHR11757">
    <property type="entry name" value="PROTEASE FAMILY S9A OLIGOPEPTIDASE"/>
    <property type="match status" value="1"/>
</dbReference>
<dbReference type="InterPro" id="IPR051543">
    <property type="entry name" value="Serine_Peptidase_S9A"/>
</dbReference>
<organism evidence="3 4">
    <name type="scientific">Tsuneonella aeria</name>
    <dbReference type="NCBI Taxonomy" id="1837929"/>
    <lineage>
        <taxon>Bacteria</taxon>
        <taxon>Pseudomonadati</taxon>
        <taxon>Pseudomonadota</taxon>
        <taxon>Alphaproteobacteria</taxon>
        <taxon>Sphingomonadales</taxon>
        <taxon>Erythrobacteraceae</taxon>
        <taxon>Tsuneonella</taxon>
    </lineage>
</organism>
<dbReference type="EMBL" id="WTZA01000002">
    <property type="protein sequence ID" value="MXO75769.1"/>
    <property type="molecule type" value="Genomic_DNA"/>
</dbReference>
<reference evidence="3 4" key="1">
    <citation type="submission" date="2019-12" db="EMBL/GenBank/DDBJ databases">
        <title>Genomic-based taxomic classification of the family Erythrobacteraceae.</title>
        <authorList>
            <person name="Xu L."/>
        </authorList>
    </citation>
    <scope>NUCLEOTIDE SEQUENCE [LARGE SCALE GENOMIC DNA]</scope>
    <source>
        <strain evidence="3 4">100921-2</strain>
    </source>
</reference>
<feature type="domain" description="Peptidase S9 prolyl oligopeptidase catalytic" evidence="2">
    <location>
        <begin position="17"/>
        <end position="194"/>
    </location>
</feature>
<dbReference type="InterPro" id="IPR002470">
    <property type="entry name" value="Peptidase_S9A"/>
</dbReference>
<dbReference type="PRINTS" id="PR00862">
    <property type="entry name" value="PROLIGOPTASE"/>
</dbReference>
<dbReference type="Proteomes" id="UP000439522">
    <property type="component" value="Unassembled WGS sequence"/>
</dbReference>
<accession>A0A6I4TDV9</accession>
<name>A0A6I4TDV9_9SPHN</name>
<protein>
    <submittedName>
        <fullName evidence="3">Prolyl oligopeptidase family serine peptidase</fullName>
    </submittedName>
</protein>
<keyword evidence="4" id="KW-1185">Reference proteome</keyword>
<comment type="similarity">
    <text evidence="1">Belongs to the peptidase S9A family.</text>
</comment>
<dbReference type="Gene3D" id="3.40.50.1820">
    <property type="entry name" value="alpha/beta hydrolase"/>
    <property type="match status" value="1"/>
</dbReference>
<proteinExistence type="inferred from homology"/>
<dbReference type="GO" id="GO:0006508">
    <property type="term" value="P:proteolysis"/>
    <property type="evidence" value="ECO:0007669"/>
    <property type="project" value="InterPro"/>
</dbReference>
<evidence type="ECO:0000313" key="3">
    <source>
        <dbReference type="EMBL" id="MXO75769.1"/>
    </source>
</evidence>
<dbReference type="SUPFAM" id="SSF53474">
    <property type="entry name" value="alpha/beta-Hydrolases"/>
    <property type="match status" value="1"/>
</dbReference>
<gene>
    <name evidence="3" type="ORF">GRI40_11130</name>
</gene>
<dbReference type="AlphaFoldDB" id="A0A6I4TDV9"/>
<dbReference type="Pfam" id="PF00326">
    <property type="entry name" value="Peptidase_S9"/>
    <property type="match status" value="1"/>
</dbReference>
<dbReference type="InterPro" id="IPR001375">
    <property type="entry name" value="Peptidase_S9_cat"/>
</dbReference>
<dbReference type="OrthoDB" id="9801421at2"/>
<dbReference type="InterPro" id="IPR029058">
    <property type="entry name" value="AB_hydrolase_fold"/>
</dbReference>
<sequence>MVRSAFRSEPVTGRLGGKDANKPNTWRDLIACAETAIAKGLTTPEMLFITGGSAGGIPMVMSPIERPELFAGVINQVPMASALRAEFQTNGPANIPEFGTIKDEPGFRNLLAMDGYQQLKEATRYPPYLITTGLNDSRVDSWQPAKLAARMRAINPDNVVLLRVDEEAGHGIGSTKSQVDALWADMVTFINWRLSREGWSLLPD</sequence>
<dbReference type="PANTHER" id="PTHR11757:SF19">
    <property type="entry name" value="PROLYL ENDOPEPTIDASE-LIKE"/>
    <property type="match status" value="1"/>
</dbReference>
<dbReference type="RefSeq" id="WP_160611654.1">
    <property type="nucleotide sequence ID" value="NZ_WTZA01000002.1"/>
</dbReference>
<evidence type="ECO:0000259" key="2">
    <source>
        <dbReference type="Pfam" id="PF00326"/>
    </source>
</evidence>
<dbReference type="GO" id="GO:0004252">
    <property type="term" value="F:serine-type endopeptidase activity"/>
    <property type="evidence" value="ECO:0007669"/>
    <property type="project" value="InterPro"/>
</dbReference>
<evidence type="ECO:0000313" key="4">
    <source>
        <dbReference type="Proteomes" id="UP000439522"/>
    </source>
</evidence>
<comment type="caution">
    <text evidence="3">The sequence shown here is derived from an EMBL/GenBank/DDBJ whole genome shotgun (WGS) entry which is preliminary data.</text>
</comment>
<evidence type="ECO:0000256" key="1">
    <source>
        <dbReference type="ARBA" id="ARBA00005228"/>
    </source>
</evidence>